<sequence>MVNSYLYPTGNNSIENSISLLKNYCNSTFNTPLGFLGEERAHLYKVSPFLNGKTSRHSSFFKSEDSLLDNGSHRISILVFTAINEDILECELERLTKNHKKLERLKFEPKSYSLEDIHLINQSKPNSTMESDSDELYEKEVFIRESGWLKRLFIKDIQWIKVEGVYTHVYSNSKLHTLRCTSRDIFNKLPKSLFFQVHKSYFVNIFKIDALKRYSLKIGNDVLPIGKTFYNKLLDKLPHLGG</sequence>
<gene>
    <name evidence="2" type="ORF">SAMN06265367_1126</name>
</gene>
<reference evidence="2 3" key="1">
    <citation type="submission" date="2017-05" db="EMBL/GenBank/DDBJ databases">
        <authorList>
            <person name="Varghese N."/>
            <person name="Submissions S."/>
        </authorList>
    </citation>
    <scope>NUCLEOTIDE SEQUENCE [LARGE SCALE GENOMIC DNA]</scope>
    <source>
        <strain evidence="2 3">DSM 15360</strain>
    </source>
</reference>
<name>A0ABY1PNH2_9BACT</name>
<evidence type="ECO:0000313" key="2">
    <source>
        <dbReference type="EMBL" id="SMP36091.1"/>
    </source>
</evidence>
<organism evidence="2 3">
    <name type="scientific">Algoriphagus winogradskyi</name>
    <dbReference type="NCBI Taxonomy" id="237017"/>
    <lineage>
        <taxon>Bacteria</taxon>
        <taxon>Pseudomonadati</taxon>
        <taxon>Bacteroidota</taxon>
        <taxon>Cytophagia</taxon>
        <taxon>Cytophagales</taxon>
        <taxon>Cyclobacteriaceae</taxon>
        <taxon>Algoriphagus</taxon>
    </lineage>
</organism>
<dbReference type="Pfam" id="PF04397">
    <property type="entry name" value="LytTR"/>
    <property type="match status" value="1"/>
</dbReference>
<evidence type="ECO:0000259" key="1">
    <source>
        <dbReference type="SMART" id="SM00850"/>
    </source>
</evidence>
<feature type="domain" description="HTH LytTR-type" evidence="1">
    <location>
        <begin position="147"/>
        <end position="238"/>
    </location>
</feature>
<accession>A0ABY1PNH2</accession>
<dbReference type="SMART" id="SM00850">
    <property type="entry name" value="LytTR"/>
    <property type="match status" value="1"/>
</dbReference>
<dbReference type="Proteomes" id="UP001157915">
    <property type="component" value="Unassembled WGS sequence"/>
</dbReference>
<dbReference type="Gene3D" id="2.40.50.1020">
    <property type="entry name" value="LytTr DNA-binding domain"/>
    <property type="match status" value="1"/>
</dbReference>
<comment type="caution">
    <text evidence="2">The sequence shown here is derived from an EMBL/GenBank/DDBJ whole genome shotgun (WGS) entry which is preliminary data.</text>
</comment>
<evidence type="ECO:0000313" key="3">
    <source>
        <dbReference type="Proteomes" id="UP001157915"/>
    </source>
</evidence>
<protein>
    <submittedName>
        <fullName evidence="2">LytTr DNA-binding domain-containing protein</fullName>
    </submittedName>
</protein>
<keyword evidence="2" id="KW-0238">DNA-binding</keyword>
<dbReference type="GO" id="GO:0003677">
    <property type="term" value="F:DNA binding"/>
    <property type="evidence" value="ECO:0007669"/>
    <property type="project" value="UniProtKB-KW"/>
</dbReference>
<dbReference type="EMBL" id="FXUA01000012">
    <property type="protein sequence ID" value="SMP36091.1"/>
    <property type="molecule type" value="Genomic_DNA"/>
</dbReference>
<proteinExistence type="predicted"/>
<keyword evidence="3" id="KW-1185">Reference proteome</keyword>
<dbReference type="InterPro" id="IPR007492">
    <property type="entry name" value="LytTR_DNA-bd_dom"/>
</dbReference>